<keyword evidence="4" id="KW-0274">FAD</keyword>
<dbReference type="InterPro" id="IPR013786">
    <property type="entry name" value="AcylCoA_DH/ox_N"/>
</dbReference>
<dbReference type="Pfam" id="PF00441">
    <property type="entry name" value="Acyl-CoA_dh_1"/>
    <property type="match status" value="1"/>
</dbReference>
<dbReference type="PANTHER" id="PTHR43884">
    <property type="entry name" value="ACYL-COA DEHYDROGENASE"/>
    <property type="match status" value="1"/>
</dbReference>
<dbReference type="Gene3D" id="1.20.140.10">
    <property type="entry name" value="Butyryl-CoA Dehydrogenase, subunit A, domain 3"/>
    <property type="match status" value="1"/>
</dbReference>
<dbReference type="GO" id="GO:0050660">
    <property type="term" value="F:flavin adenine dinucleotide binding"/>
    <property type="evidence" value="ECO:0007669"/>
    <property type="project" value="InterPro"/>
</dbReference>
<gene>
    <name evidence="8" type="ORF">FOZ76_02360</name>
</gene>
<comment type="similarity">
    <text evidence="2">Belongs to the acyl-CoA dehydrogenase family.</text>
</comment>
<dbReference type="SUPFAM" id="SSF56645">
    <property type="entry name" value="Acyl-CoA dehydrogenase NM domain-like"/>
    <property type="match status" value="1"/>
</dbReference>
<dbReference type="InterPro" id="IPR037069">
    <property type="entry name" value="AcylCoA_DH/ox_N_sf"/>
</dbReference>
<dbReference type="Proteomes" id="UP000318405">
    <property type="component" value="Unassembled WGS sequence"/>
</dbReference>
<keyword evidence="9" id="KW-1185">Reference proteome</keyword>
<protein>
    <submittedName>
        <fullName evidence="8">Acyl-CoA dehydrogenase</fullName>
    </submittedName>
</protein>
<dbReference type="SUPFAM" id="SSF47203">
    <property type="entry name" value="Acyl-CoA dehydrogenase C-terminal domain-like"/>
    <property type="match status" value="1"/>
</dbReference>
<organism evidence="8 9">
    <name type="scientific">Verticiella sediminum</name>
    <dbReference type="NCBI Taxonomy" id="1247510"/>
    <lineage>
        <taxon>Bacteria</taxon>
        <taxon>Pseudomonadati</taxon>
        <taxon>Pseudomonadota</taxon>
        <taxon>Betaproteobacteria</taxon>
        <taxon>Burkholderiales</taxon>
        <taxon>Alcaligenaceae</taxon>
        <taxon>Verticiella</taxon>
    </lineage>
</organism>
<evidence type="ECO:0000256" key="1">
    <source>
        <dbReference type="ARBA" id="ARBA00001974"/>
    </source>
</evidence>
<evidence type="ECO:0000256" key="3">
    <source>
        <dbReference type="ARBA" id="ARBA00022630"/>
    </source>
</evidence>
<accession>A0A556B1K3</accession>
<dbReference type="PANTHER" id="PTHR43884:SF20">
    <property type="entry name" value="ACYL-COA DEHYDROGENASE FADE28"/>
    <property type="match status" value="1"/>
</dbReference>
<evidence type="ECO:0000313" key="9">
    <source>
        <dbReference type="Proteomes" id="UP000318405"/>
    </source>
</evidence>
<evidence type="ECO:0000256" key="2">
    <source>
        <dbReference type="ARBA" id="ARBA00009347"/>
    </source>
</evidence>
<dbReference type="AlphaFoldDB" id="A0A556B1K3"/>
<evidence type="ECO:0000259" key="6">
    <source>
        <dbReference type="Pfam" id="PF00441"/>
    </source>
</evidence>
<keyword evidence="5" id="KW-0560">Oxidoreductase</keyword>
<evidence type="ECO:0000313" key="8">
    <source>
        <dbReference type="EMBL" id="TSH98615.1"/>
    </source>
</evidence>
<reference evidence="8 9" key="1">
    <citation type="submission" date="2019-07" db="EMBL/GenBank/DDBJ databases">
        <title>Qingshengfaniella alkalisoli gen. nov., sp. nov., isolated from saline soil.</title>
        <authorList>
            <person name="Xu L."/>
            <person name="Huang X.-X."/>
            <person name="Sun J.-Q."/>
        </authorList>
    </citation>
    <scope>NUCLEOTIDE SEQUENCE [LARGE SCALE GENOMIC DNA]</scope>
    <source>
        <strain evidence="8 9">DSM 27279</strain>
    </source>
</reference>
<feature type="domain" description="Acyl-CoA dehydrogenase/oxidase N-terminal" evidence="7">
    <location>
        <begin position="5"/>
        <end position="91"/>
    </location>
</feature>
<evidence type="ECO:0000256" key="5">
    <source>
        <dbReference type="ARBA" id="ARBA00023002"/>
    </source>
</evidence>
<feature type="domain" description="Acyl-CoA dehydrogenase/oxidase C-terminal" evidence="6">
    <location>
        <begin position="201"/>
        <end position="307"/>
    </location>
</feature>
<dbReference type="InterPro" id="IPR036250">
    <property type="entry name" value="AcylCo_DH-like_C"/>
</dbReference>
<dbReference type="Gene3D" id="1.10.540.10">
    <property type="entry name" value="Acyl-CoA dehydrogenase/oxidase, N-terminal domain"/>
    <property type="match status" value="1"/>
</dbReference>
<dbReference type="EMBL" id="VLTJ01000004">
    <property type="protein sequence ID" value="TSH98615.1"/>
    <property type="molecule type" value="Genomic_DNA"/>
</dbReference>
<dbReference type="InterPro" id="IPR009100">
    <property type="entry name" value="AcylCoA_DH/oxidase_NM_dom_sf"/>
</dbReference>
<dbReference type="GO" id="GO:0003995">
    <property type="term" value="F:acyl-CoA dehydrogenase activity"/>
    <property type="evidence" value="ECO:0007669"/>
    <property type="project" value="TreeGrafter"/>
</dbReference>
<name>A0A556B1K3_9BURK</name>
<dbReference type="RefSeq" id="WP_143946522.1">
    <property type="nucleotide sequence ID" value="NZ_BAABMB010000001.1"/>
</dbReference>
<comment type="cofactor">
    <cofactor evidence="1">
        <name>FAD</name>
        <dbReference type="ChEBI" id="CHEBI:57692"/>
    </cofactor>
</comment>
<comment type="caution">
    <text evidence="8">The sequence shown here is derived from an EMBL/GenBank/DDBJ whole genome shotgun (WGS) entry which is preliminary data.</text>
</comment>
<sequence>MNDMAEMLADSAERLFGAEVSRNLQEAAEAGGWQAGLWQAVSDSGLQNLLVPEEAGGAGLAWAEAMPVLLAAQRHLPPVPFLEGVACAWMLHRVPDSRSAFGAVPADAVWTLGDAGGLAVLGDGCSGNVSLPWGRHAARALLWSEDAGWLLVDLAGASVDVRANIAGEPRDVLGLREARILARVPGLPGESAQVVGAQLRAIAIQAALERVLDQCVTYANERVQFGRPIGRFQAIQHLVAQVANHVVASRMAVAQACEAAGTAVWDEAVAVAKVTASRAAGEVAAMAHQVHGAMGFTYEHSLHFATRRLWSWRAECGGEAQWARWLGERAILRGGAAHWEHLTGVSG</sequence>
<proteinExistence type="inferred from homology"/>
<keyword evidence="3" id="KW-0285">Flavoprotein</keyword>
<dbReference type="InterPro" id="IPR009075">
    <property type="entry name" value="AcylCo_DH/oxidase_C"/>
</dbReference>
<dbReference type="OrthoDB" id="2450120at2"/>
<evidence type="ECO:0000256" key="4">
    <source>
        <dbReference type="ARBA" id="ARBA00022827"/>
    </source>
</evidence>
<evidence type="ECO:0000259" key="7">
    <source>
        <dbReference type="Pfam" id="PF02771"/>
    </source>
</evidence>
<dbReference type="Pfam" id="PF02771">
    <property type="entry name" value="Acyl-CoA_dh_N"/>
    <property type="match status" value="1"/>
</dbReference>